<dbReference type="InterPro" id="IPR036291">
    <property type="entry name" value="NAD(P)-bd_dom_sf"/>
</dbReference>
<dbReference type="EC" id="1.1.1.22" evidence="3"/>
<dbReference type="PIRSF" id="PIRSF500134">
    <property type="entry name" value="UDPglc_DH_bac"/>
    <property type="match status" value="1"/>
</dbReference>
<dbReference type="PANTHER" id="PTHR43750:SF3">
    <property type="entry name" value="UDP-GLUCOSE 6-DEHYDROGENASE TUAD"/>
    <property type="match status" value="1"/>
</dbReference>
<dbReference type="Pfam" id="PF03721">
    <property type="entry name" value="UDPG_MGDP_dh_N"/>
    <property type="match status" value="1"/>
</dbReference>
<protein>
    <recommendedName>
        <fullName evidence="3">UDP-glucose 6-dehydrogenase</fullName>
        <ecNumber evidence="3">1.1.1.22</ecNumber>
    </recommendedName>
</protein>
<dbReference type="InterPro" id="IPR014026">
    <property type="entry name" value="UDP-Glc/GDP-Man_DH_dimer"/>
</dbReference>
<evidence type="ECO:0000313" key="7">
    <source>
        <dbReference type="EMBL" id="KKL24608.1"/>
    </source>
</evidence>
<dbReference type="Pfam" id="PF00984">
    <property type="entry name" value="UDPG_MGDP_dh"/>
    <property type="match status" value="1"/>
</dbReference>
<dbReference type="AlphaFoldDB" id="A0A0F9EL43"/>
<dbReference type="GO" id="GO:0003979">
    <property type="term" value="F:UDP-glucose 6-dehydrogenase activity"/>
    <property type="evidence" value="ECO:0007669"/>
    <property type="project" value="UniProtKB-EC"/>
</dbReference>
<dbReference type="UniPathway" id="UPA00038">
    <property type="reaction ID" value="UER00491"/>
</dbReference>
<dbReference type="SUPFAM" id="SSF51735">
    <property type="entry name" value="NAD(P)-binding Rossmann-fold domains"/>
    <property type="match status" value="1"/>
</dbReference>
<comment type="caution">
    <text evidence="7">The sequence shown here is derived from an EMBL/GenBank/DDBJ whole genome shotgun (WGS) entry which is preliminary data.</text>
</comment>
<dbReference type="EMBL" id="LAZR01036526">
    <property type="protein sequence ID" value="KKL24608.1"/>
    <property type="molecule type" value="Genomic_DNA"/>
</dbReference>
<dbReference type="InterPro" id="IPR008927">
    <property type="entry name" value="6-PGluconate_DH-like_C_sf"/>
</dbReference>
<dbReference type="InterPro" id="IPR001732">
    <property type="entry name" value="UDP-Glc/GDP-Man_DH_N"/>
</dbReference>
<dbReference type="InterPro" id="IPR017476">
    <property type="entry name" value="UDP-Glc/GDP-Man"/>
</dbReference>
<sequence>MDKISVIGIGKLGLCFSLVLERAGFDVLGCDMREGYVKDIESKNIKTIEPKVEEYLKQSKNFRATSNFEKTIDHSDLIFITVRTTSLLNGEYDCSQIDKVVEDIKKIEVPYIPKNLVISCNVNPGYSNNVQEELKDYNYRVSYNPEWIAQGSIINDQEYPDLVVIGEQGVAAGDDIEEVYKKMCLSLPVFHRMDRLSAELTKISLNCYLTAKISLANMIGEVALSSGADPDQILDAIGCDKRIGNKFIRYGFGYGGPCFPRDTRSFIRHCSQVGINPYMITAAEETNKTHLKFMFTQFLKEYKNKKEIIEFDSVTYKPGVTIIEESQQLLLAATIANVGYRVLIKEHPDVIKQVKETYGDLFEYEIR</sequence>
<gene>
    <name evidence="7" type="ORF">LCGC14_2413620</name>
</gene>
<evidence type="ECO:0000256" key="3">
    <source>
        <dbReference type="ARBA" id="ARBA00012954"/>
    </source>
</evidence>
<dbReference type="PIRSF" id="PIRSF000124">
    <property type="entry name" value="UDPglc_GDPman_dh"/>
    <property type="match status" value="1"/>
</dbReference>
<accession>A0A0F9EL43</accession>
<dbReference type="Gene3D" id="3.40.50.720">
    <property type="entry name" value="NAD(P)-binding Rossmann-like Domain"/>
    <property type="match status" value="2"/>
</dbReference>
<evidence type="ECO:0000259" key="6">
    <source>
        <dbReference type="Pfam" id="PF03721"/>
    </source>
</evidence>
<feature type="domain" description="UDP-glucose/GDP-mannose dehydrogenase dimerisation" evidence="5">
    <location>
        <begin position="197"/>
        <end position="288"/>
    </location>
</feature>
<comment type="catalytic activity">
    <reaction evidence="4">
        <text>UDP-alpha-D-glucose + 2 NAD(+) + H2O = UDP-alpha-D-glucuronate + 2 NADH + 3 H(+)</text>
        <dbReference type="Rhea" id="RHEA:23596"/>
        <dbReference type="ChEBI" id="CHEBI:15377"/>
        <dbReference type="ChEBI" id="CHEBI:15378"/>
        <dbReference type="ChEBI" id="CHEBI:57540"/>
        <dbReference type="ChEBI" id="CHEBI:57945"/>
        <dbReference type="ChEBI" id="CHEBI:58052"/>
        <dbReference type="ChEBI" id="CHEBI:58885"/>
        <dbReference type="EC" id="1.1.1.22"/>
    </reaction>
</comment>
<dbReference type="NCBIfam" id="TIGR03026">
    <property type="entry name" value="NDP-sugDHase"/>
    <property type="match status" value="1"/>
</dbReference>
<evidence type="ECO:0000259" key="5">
    <source>
        <dbReference type="Pfam" id="PF00984"/>
    </source>
</evidence>
<dbReference type="GO" id="GO:0000271">
    <property type="term" value="P:polysaccharide biosynthetic process"/>
    <property type="evidence" value="ECO:0007669"/>
    <property type="project" value="InterPro"/>
</dbReference>
<dbReference type="PANTHER" id="PTHR43750">
    <property type="entry name" value="UDP-GLUCOSE 6-DEHYDROGENASE TUAD"/>
    <property type="match status" value="1"/>
</dbReference>
<name>A0A0F9EL43_9ZZZZ</name>
<dbReference type="SUPFAM" id="SSF48179">
    <property type="entry name" value="6-phosphogluconate dehydrogenase C-terminal domain-like"/>
    <property type="match status" value="1"/>
</dbReference>
<dbReference type="InterPro" id="IPR028357">
    <property type="entry name" value="UDPglc_DH_bac"/>
</dbReference>
<dbReference type="Gene3D" id="1.20.5.100">
    <property type="entry name" value="Cytochrome c1, transmembrane anchor, C-terminal"/>
    <property type="match status" value="1"/>
</dbReference>
<evidence type="ECO:0000256" key="2">
    <source>
        <dbReference type="ARBA" id="ARBA00006601"/>
    </source>
</evidence>
<proteinExistence type="inferred from homology"/>
<evidence type="ECO:0000256" key="1">
    <source>
        <dbReference type="ARBA" id="ARBA00004701"/>
    </source>
</evidence>
<dbReference type="GO" id="GO:0051287">
    <property type="term" value="F:NAD binding"/>
    <property type="evidence" value="ECO:0007669"/>
    <property type="project" value="InterPro"/>
</dbReference>
<feature type="domain" description="UDP-glucose/GDP-mannose dehydrogenase N-terminal" evidence="6">
    <location>
        <begin position="3"/>
        <end position="177"/>
    </location>
</feature>
<reference evidence="7" key="1">
    <citation type="journal article" date="2015" name="Nature">
        <title>Complex archaea that bridge the gap between prokaryotes and eukaryotes.</title>
        <authorList>
            <person name="Spang A."/>
            <person name="Saw J.H."/>
            <person name="Jorgensen S.L."/>
            <person name="Zaremba-Niedzwiedzka K."/>
            <person name="Martijn J."/>
            <person name="Lind A.E."/>
            <person name="van Eijk R."/>
            <person name="Schleper C."/>
            <person name="Guy L."/>
            <person name="Ettema T.J."/>
        </authorList>
    </citation>
    <scope>NUCLEOTIDE SEQUENCE</scope>
</reference>
<dbReference type="GO" id="GO:0006065">
    <property type="term" value="P:UDP-glucuronate biosynthetic process"/>
    <property type="evidence" value="ECO:0007669"/>
    <property type="project" value="UniProtKB-UniPathway"/>
</dbReference>
<comment type="similarity">
    <text evidence="2">Belongs to the UDP-glucose/GDP-mannose dehydrogenase family.</text>
</comment>
<organism evidence="7">
    <name type="scientific">marine sediment metagenome</name>
    <dbReference type="NCBI Taxonomy" id="412755"/>
    <lineage>
        <taxon>unclassified sequences</taxon>
        <taxon>metagenomes</taxon>
        <taxon>ecological metagenomes</taxon>
    </lineage>
</organism>
<comment type="pathway">
    <text evidence="1">Nucleotide-sugar biosynthesis; UDP-alpha-D-glucuronate biosynthesis; UDP-alpha-D-glucuronate from UDP-alpha-D-glucose: step 1/1.</text>
</comment>
<evidence type="ECO:0000256" key="4">
    <source>
        <dbReference type="ARBA" id="ARBA00047473"/>
    </source>
</evidence>